<feature type="domain" description="PIN" evidence="1">
    <location>
        <begin position="1"/>
        <end position="117"/>
    </location>
</feature>
<dbReference type="Pfam" id="PF13470">
    <property type="entry name" value="PIN_3"/>
    <property type="match status" value="1"/>
</dbReference>
<accession>A0AAU8JDJ6</accession>
<dbReference type="AlphaFoldDB" id="A0AAU8JDJ6"/>
<evidence type="ECO:0000313" key="2">
    <source>
        <dbReference type="EMBL" id="XCM36823.1"/>
    </source>
</evidence>
<dbReference type="InterPro" id="IPR002850">
    <property type="entry name" value="PIN_toxin-like"/>
</dbReference>
<organism evidence="2">
    <name type="scientific">Planktothricoides raciborskii GIHE-MW2</name>
    <dbReference type="NCBI Taxonomy" id="2792601"/>
    <lineage>
        <taxon>Bacteria</taxon>
        <taxon>Bacillati</taxon>
        <taxon>Cyanobacteriota</taxon>
        <taxon>Cyanophyceae</taxon>
        <taxon>Oscillatoriophycideae</taxon>
        <taxon>Oscillatoriales</taxon>
        <taxon>Oscillatoriaceae</taxon>
        <taxon>Planktothricoides</taxon>
    </lineage>
</organism>
<dbReference type="PANTHER" id="PTHR34610:SF4">
    <property type="entry name" value="SLL8027 PROTEIN"/>
    <property type="match status" value="1"/>
</dbReference>
<protein>
    <submittedName>
        <fullName evidence="2">Toxin-antitoxin system toxin component, PIN family</fullName>
    </submittedName>
</protein>
<dbReference type="InterPro" id="IPR002716">
    <property type="entry name" value="PIN_dom"/>
</dbReference>
<gene>
    <name evidence="2" type="ORF">ABWT76_005607</name>
</gene>
<dbReference type="RefSeq" id="WP_197285355.1">
    <property type="nucleotide sequence ID" value="NZ_CP159837.1"/>
</dbReference>
<dbReference type="NCBIfam" id="TIGR00305">
    <property type="entry name" value="putative toxin-antitoxin system toxin component, PIN family"/>
    <property type="match status" value="1"/>
</dbReference>
<reference evidence="2" key="1">
    <citation type="submission" date="2024-07" db="EMBL/GenBank/DDBJ databases">
        <authorList>
            <person name="Kim Y.J."/>
            <person name="Jeong J.Y."/>
        </authorList>
    </citation>
    <scope>NUCLEOTIDE SEQUENCE</scope>
    <source>
        <strain evidence="2">GIHE-MW2</strain>
    </source>
</reference>
<sequence length="138" mass="15562">MKVVVDVNVWISGLLWGGVPRKIIQLAQNHQIIIFASEALFKELEATLRRTKFDSKIQSLGLTVEDILDAATEIINFCPNISIDVPELRDVKDNHILAAALSAQVEVVITGDRDLFIGFREFCRNIHNESLRFCESLL</sequence>
<dbReference type="InterPro" id="IPR029060">
    <property type="entry name" value="PIN-like_dom_sf"/>
</dbReference>
<proteinExistence type="predicted"/>
<dbReference type="EMBL" id="CP159837">
    <property type="protein sequence ID" value="XCM36823.1"/>
    <property type="molecule type" value="Genomic_DNA"/>
</dbReference>
<evidence type="ECO:0000259" key="1">
    <source>
        <dbReference type="SMART" id="SM00670"/>
    </source>
</evidence>
<dbReference type="SMART" id="SM00670">
    <property type="entry name" value="PINc"/>
    <property type="match status" value="1"/>
</dbReference>
<name>A0AAU8JDJ6_9CYAN</name>
<dbReference type="PANTHER" id="PTHR34610">
    <property type="entry name" value="SSL7007 PROTEIN"/>
    <property type="match status" value="1"/>
</dbReference>
<dbReference type="SUPFAM" id="SSF88723">
    <property type="entry name" value="PIN domain-like"/>
    <property type="match status" value="1"/>
</dbReference>